<organism evidence="2 3">
    <name type="scientific">Undibacterium griseum</name>
    <dbReference type="NCBI Taxonomy" id="2762295"/>
    <lineage>
        <taxon>Bacteria</taxon>
        <taxon>Pseudomonadati</taxon>
        <taxon>Pseudomonadota</taxon>
        <taxon>Betaproteobacteria</taxon>
        <taxon>Burkholderiales</taxon>
        <taxon>Oxalobacteraceae</taxon>
        <taxon>Undibacterium</taxon>
    </lineage>
</organism>
<accession>A0ABR6YPG3</accession>
<gene>
    <name evidence="2" type="ORF">H8K27_11670</name>
</gene>
<dbReference type="RefSeq" id="WP_186863346.1">
    <property type="nucleotide sequence ID" value="NZ_JACOGC010000004.1"/>
</dbReference>
<reference evidence="2 3" key="1">
    <citation type="submission" date="2020-08" db="EMBL/GenBank/DDBJ databases">
        <title>Novel species isolated from subtropical streams in China.</title>
        <authorList>
            <person name="Lu H."/>
        </authorList>
    </citation>
    <scope>NUCLEOTIDE SEQUENCE [LARGE SCALE GENOMIC DNA]</scope>
    <source>
        <strain evidence="2 3">FT31W</strain>
    </source>
</reference>
<proteinExistence type="predicted"/>
<feature type="signal peptide" evidence="1">
    <location>
        <begin position="1"/>
        <end position="37"/>
    </location>
</feature>
<feature type="chain" id="PRO_5046069894" evidence="1">
    <location>
        <begin position="38"/>
        <end position="524"/>
    </location>
</feature>
<evidence type="ECO:0000256" key="1">
    <source>
        <dbReference type="SAM" id="SignalP"/>
    </source>
</evidence>
<name>A0ABR6YPG3_9BURK</name>
<evidence type="ECO:0000313" key="3">
    <source>
        <dbReference type="Proteomes" id="UP000613113"/>
    </source>
</evidence>
<protein>
    <submittedName>
        <fullName evidence="2">Uncharacterized protein</fullName>
    </submittedName>
</protein>
<comment type="caution">
    <text evidence="2">The sequence shown here is derived from an EMBL/GenBank/DDBJ whole genome shotgun (WGS) entry which is preliminary data.</text>
</comment>
<keyword evidence="1" id="KW-0732">Signal</keyword>
<evidence type="ECO:0000313" key="2">
    <source>
        <dbReference type="EMBL" id="MBC3885791.1"/>
    </source>
</evidence>
<sequence>MQLQINFCIQGNKNMKHSMMRVAVAATLGLSALAANAGQIGVNVGATLAAEYITSAVVVNQPTITFQTANLINDGASVVYHVRFSAGSMKAADGGVVPTSAKAAGAAAADVVLYLNGTATAVANYSVSASTADTDGLGYYFTVSSVAGTGGIPANTVVNILTGNAKIASLTSALGAGGTVTGSVGYTTTAGDFSGVSTWVEAPTTATILTSAKALSQAVKSSGATATGYYTAAETSQVNVNTSLKSLTATTAASAATAATGSTTLINLGATKLAVNTALARPAGGTAAAADFGNVTFAATGDFSVATATAYLASTSDCLAANTTAAGTISTDGKSVSFAAVTPAVATAVNYLCYSVPGTKVIPYNVQYAIGAASVAAQTAAAPNTIASTGTAGNVYLLTSNGASVVVPAFVPSTGTAGNGYNTYLRVINTGNLTSDIYVAAYNSTTGVVGTASKLVSQLPSGGSAMLDTNTVSTALGLTANSWNTLLVTGNTSKLAVQPLLVNPAGVITNLSAVNGGNNAATAN</sequence>
<keyword evidence="3" id="KW-1185">Reference proteome</keyword>
<dbReference type="Proteomes" id="UP000613113">
    <property type="component" value="Unassembled WGS sequence"/>
</dbReference>
<dbReference type="EMBL" id="JACOGC010000004">
    <property type="protein sequence ID" value="MBC3885791.1"/>
    <property type="molecule type" value="Genomic_DNA"/>
</dbReference>